<keyword evidence="4" id="KW-1185">Reference proteome</keyword>
<reference evidence="3 4" key="1">
    <citation type="journal article" date="2019" name="Int. J. Syst. Evol. Microbiol.">
        <title>Capsulimonas corticalis gen. nov., sp. nov., an aerobic capsulated bacterium, of a novel bacterial order, Capsulimonadales ord. nov., of the class Armatimonadia of the phylum Armatimonadetes.</title>
        <authorList>
            <person name="Li J."/>
            <person name="Kudo C."/>
            <person name="Tonouchi A."/>
        </authorList>
    </citation>
    <scope>NUCLEOTIDE SEQUENCE [LARGE SCALE GENOMIC DNA]</scope>
    <source>
        <strain evidence="3 4">AX-7</strain>
    </source>
</reference>
<protein>
    <submittedName>
        <fullName evidence="3">Uncharacterized protein</fullName>
    </submittedName>
</protein>
<dbReference type="GO" id="GO:0016020">
    <property type="term" value="C:membrane"/>
    <property type="evidence" value="ECO:0007669"/>
    <property type="project" value="InterPro"/>
</dbReference>
<dbReference type="GO" id="GO:0007165">
    <property type="term" value="P:signal transduction"/>
    <property type="evidence" value="ECO:0007669"/>
    <property type="project" value="UniProtKB-KW"/>
</dbReference>
<organism evidence="3 4">
    <name type="scientific">Capsulimonas corticalis</name>
    <dbReference type="NCBI Taxonomy" id="2219043"/>
    <lineage>
        <taxon>Bacteria</taxon>
        <taxon>Bacillati</taxon>
        <taxon>Armatimonadota</taxon>
        <taxon>Armatimonadia</taxon>
        <taxon>Capsulimonadales</taxon>
        <taxon>Capsulimonadaceae</taxon>
        <taxon>Capsulimonas</taxon>
    </lineage>
</organism>
<dbReference type="KEGG" id="ccot:CCAX7_26510"/>
<accession>A0A402D6M5</accession>
<dbReference type="EMBL" id="AP025739">
    <property type="protein sequence ID" value="BDI30600.1"/>
    <property type="molecule type" value="Genomic_DNA"/>
</dbReference>
<dbReference type="SUPFAM" id="SSF58104">
    <property type="entry name" value="Methyl-accepting chemotaxis protein (MCP) signaling domain"/>
    <property type="match status" value="1"/>
</dbReference>
<proteinExistence type="inferred from homology"/>
<dbReference type="Gene3D" id="1.10.287.950">
    <property type="entry name" value="Methyl-accepting chemotaxis protein"/>
    <property type="match status" value="1"/>
</dbReference>
<dbReference type="Proteomes" id="UP000287394">
    <property type="component" value="Chromosome"/>
</dbReference>
<dbReference type="InterPro" id="IPR004090">
    <property type="entry name" value="Chemotax_Me-accpt_rcpt"/>
</dbReference>
<evidence type="ECO:0000256" key="2">
    <source>
        <dbReference type="ARBA" id="ARBA00029447"/>
    </source>
</evidence>
<keyword evidence="1" id="KW-0807">Transducer</keyword>
<dbReference type="PROSITE" id="PS50111">
    <property type="entry name" value="CHEMOTAXIS_TRANSDUC_2"/>
    <property type="match status" value="1"/>
</dbReference>
<sequence length="393" mass="42199">MKWFPSKTNPAADTPAPAHATVSGMEERLFELEAQNAELTARIAAQDAQIRLLTEQAAEAEAFAQERLAAAEEAEEALVRADEERLRITNQVAEMADHLAGQVVTALSEAEEAVSAAIGSFLQISSDSREAAISAQQVAGSDNDESVTKIATQATDVMGGFVEGMLSTARQISRTAKQIQSLTEVSVHLRKLLDDIEVIADQTVLLAFNASIEAARAGQAGLGFAVIAGEVRKLSERSRQATERMRLLTSQVSEDSESIFDALGIAAELSLEKSCSAQIAINDLLEMIRTADEITQAAVSDLGDRSLKVSDDIGKIVIAFQFHDLLRQRLEHVADPLSRMRDTLRGECGESAEAHATLAYAVGQNTFMAHAVGAAPTLEVVSYQSDDDDITLF</sequence>
<name>A0A402D6M5_9BACT</name>
<evidence type="ECO:0000256" key="1">
    <source>
        <dbReference type="ARBA" id="ARBA00023224"/>
    </source>
</evidence>
<dbReference type="InterPro" id="IPR004089">
    <property type="entry name" value="MCPsignal_dom"/>
</dbReference>
<dbReference type="RefSeq" id="WP_119325104.1">
    <property type="nucleotide sequence ID" value="NZ_AP025739.1"/>
</dbReference>
<dbReference type="PRINTS" id="PR00260">
    <property type="entry name" value="CHEMTRNSDUCR"/>
</dbReference>
<dbReference type="GO" id="GO:0006935">
    <property type="term" value="P:chemotaxis"/>
    <property type="evidence" value="ECO:0007669"/>
    <property type="project" value="InterPro"/>
</dbReference>
<comment type="similarity">
    <text evidence="2">Belongs to the methyl-accepting chemotaxis (MCP) protein family.</text>
</comment>
<evidence type="ECO:0000313" key="3">
    <source>
        <dbReference type="EMBL" id="BDI30600.1"/>
    </source>
</evidence>
<evidence type="ECO:0000313" key="4">
    <source>
        <dbReference type="Proteomes" id="UP000287394"/>
    </source>
</evidence>
<dbReference type="AlphaFoldDB" id="A0A402D6M5"/>
<dbReference type="PANTHER" id="PTHR32089:SF112">
    <property type="entry name" value="LYSOZYME-LIKE PROTEIN-RELATED"/>
    <property type="match status" value="1"/>
</dbReference>
<dbReference type="Pfam" id="PF00015">
    <property type="entry name" value="MCPsignal"/>
    <property type="match status" value="1"/>
</dbReference>
<dbReference type="OrthoDB" id="3288815at2"/>
<dbReference type="GO" id="GO:0004888">
    <property type="term" value="F:transmembrane signaling receptor activity"/>
    <property type="evidence" value="ECO:0007669"/>
    <property type="project" value="InterPro"/>
</dbReference>
<gene>
    <name evidence="3" type="ORF">CCAX7_26510</name>
</gene>
<dbReference type="SMART" id="SM00283">
    <property type="entry name" value="MA"/>
    <property type="match status" value="1"/>
</dbReference>
<dbReference type="PANTHER" id="PTHR32089">
    <property type="entry name" value="METHYL-ACCEPTING CHEMOTAXIS PROTEIN MCPB"/>
    <property type="match status" value="1"/>
</dbReference>